<dbReference type="GO" id="GO:0005576">
    <property type="term" value="C:extracellular region"/>
    <property type="evidence" value="ECO:0007669"/>
    <property type="project" value="UniProtKB-SubCell"/>
</dbReference>
<dbReference type="EC" id="3.4.24.-" evidence="9"/>
<keyword evidence="4 9" id="KW-0378">Hydrolase</keyword>
<evidence type="ECO:0000259" key="11">
    <source>
        <dbReference type="Pfam" id="PF01447"/>
    </source>
</evidence>
<dbReference type="Gene3D" id="2.60.120.380">
    <property type="match status" value="1"/>
</dbReference>
<dbReference type="PANTHER" id="PTHR33794">
    <property type="entry name" value="BACILLOLYSIN"/>
    <property type="match status" value="1"/>
</dbReference>
<keyword evidence="7" id="KW-0865">Zymogen</keyword>
<feature type="active site" description="Proton donor" evidence="8">
    <location>
        <position position="420"/>
    </location>
</feature>
<dbReference type="InterPro" id="IPR023612">
    <property type="entry name" value="Peptidase_M4"/>
</dbReference>
<feature type="domain" description="Peptidase M4 C-terminal" evidence="12">
    <location>
        <begin position="348"/>
        <end position="492"/>
    </location>
</feature>
<dbReference type="Pfam" id="PF01447">
    <property type="entry name" value="Peptidase_M4"/>
    <property type="match status" value="1"/>
</dbReference>
<keyword evidence="9" id="KW-0964">Secreted</keyword>
<evidence type="ECO:0000256" key="7">
    <source>
        <dbReference type="ARBA" id="ARBA00023145"/>
    </source>
</evidence>
<dbReference type="OrthoDB" id="5378341at2"/>
<feature type="region of interest" description="Disordered" evidence="10">
    <location>
        <begin position="495"/>
        <end position="521"/>
    </location>
</feature>
<evidence type="ECO:0000256" key="3">
    <source>
        <dbReference type="ARBA" id="ARBA00022723"/>
    </source>
</evidence>
<keyword evidence="2 9" id="KW-0645">Protease</keyword>
<dbReference type="Gene3D" id="3.10.450.40">
    <property type="match status" value="1"/>
</dbReference>
<organism evidence="13 14">
    <name type="scientific">Vibrio sagamiensis NBRC 104589</name>
    <dbReference type="NCBI Taxonomy" id="1219064"/>
    <lineage>
        <taxon>Bacteria</taxon>
        <taxon>Pseudomonadati</taxon>
        <taxon>Pseudomonadota</taxon>
        <taxon>Gammaproteobacteria</taxon>
        <taxon>Vibrionales</taxon>
        <taxon>Vibrionaceae</taxon>
        <taxon>Vibrio</taxon>
    </lineage>
</organism>
<name>A0A511QBB0_9VIBR</name>
<comment type="cofactor">
    <cofactor evidence="9">
        <name>Zn(2+)</name>
        <dbReference type="ChEBI" id="CHEBI:29105"/>
    </cofactor>
</comment>
<dbReference type="EMBL" id="BJXJ01000004">
    <property type="protein sequence ID" value="GEM74516.1"/>
    <property type="molecule type" value="Genomic_DNA"/>
</dbReference>
<evidence type="ECO:0000313" key="14">
    <source>
        <dbReference type="Proteomes" id="UP000321922"/>
    </source>
</evidence>
<dbReference type="Gene3D" id="3.10.170.10">
    <property type="match status" value="1"/>
</dbReference>
<protein>
    <recommendedName>
        <fullName evidence="9">Neutral metalloproteinase</fullName>
        <ecNumber evidence="9">3.4.24.-</ecNumber>
    </recommendedName>
</protein>
<keyword evidence="14" id="KW-1185">Reference proteome</keyword>
<feature type="active site" evidence="8">
    <location>
        <position position="338"/>
    </location>
</feature>
<dbReference type="Proteomes" id="UP000321922">
    <property type="component" value="Unassembled WGS sequence"/>
</dbReference>
<dbReference type="PANTHER" id="PTHR33794:SF1">
    <property type="entry name" value="BACILLOLYSIN"/>
    <property type="match status" value="1"/>
</dbReference>
<feature type="domain" description="Peptidase M4" evidence="11">
    <location>
        <begin position="208"/>
        <end position="345"/>
    </location>
</feature>
<comment type="subcellular location">
    <subcellularLocation>
        <location evidence="9">Secreted</location>
    </subcellularLocation>
</comment>
<dbReference type="InterPro" id="IPR013856">
    <property type="entry name" value="Peptidase_M4_domain"/>
</dbReference>
<dbReference type="Gene3D" id="1.10.390.10">
    <property type="entry name" value="Neutral Protease Domain 2"/>
    <property type="match status" value="1"/>
</dbReference>
<dbReference type="CDD" id="cd09597">
    <property type="entry name" value="M4_TLP"/>
    <property type="match status" value="1"/>
</dbReference>
<dbReference type="GO" id="GO:0046872">
    <property type="term" value="F:metal ion binding"/>
    <property type="evidence" value="ECO:0007669"/>
    <property type="project" value="UniProtKB-UniRule"/>
</dbReference>
<evidence type="ECO:0000256" key="8">
    <source>
        <dbReference type="PIRSR" id="PIRSR623612-1"/>
    </source>
</evidence>
<dbReference type="InterPro" id="IPR001570">
    <property type="entry name" value="Peptidase_M4_C_domain"/>
</dbReference>
<evidence type="ECO:0000256" key="5">
    <source>
        <dbReference type="ARBA" id="ARBA00022833"/>
    </source>
</evidence>
<keyword evidence="5 9" id="KW-0862">Zinc</keyword>
<evidence type="ECO:0000259" key="12">
    <source>
        <dbReference type="Pfam" id="PF02868"/>
    </source>
</evidence>
<dbReference type="Pfam" id="PF02868">
    <property type="entry name" value="Peptidase_M4_C"/>
    <property type="match status" value="1"/>
</dbReference>
<dbReference type="SUPFAM" id="SSF55486">
    <property type="entry name" value="Metalloproteases ('zincins'), catalytic domain"/>
    <property type="match status" value="1"/>
</dbReference>
<accession>A0A511QBB0</accession>
<comment type="caution">
    <text evidence="13">The sequence shown here is derived from an EMBL/GenBank/DDBJ whole genome shotgun (WGS) entry which is preliminary data.</text>
</comment>
<evidence type="ECO:0000256" key="4">
    <source>
        <dbReference type="ARBA" id="ARBA00022801"/>
    </source>
</evidence>
<gene>
    <name evidence="13" type="primary">hap</name>
    <name evidence="13" type="ORF">VSA01S_06280</name>
</gene>
<evidence type="ECO:0000256" key="1">
    <source>
        <dbReference type="ARBA" id="ARBA00009388"/>
    </source>
</evidence>
<evidence type="ECO:0000256" key="6">
    <source>
        <dbReference type="ARBA" id="ARBA00023049"/>
    </source>
</evidence>
<proteinExistence type="inferred from homology"/>
<keyword evidence="3" id="KW-0479">Metal-binding</keyword>
<dbReference type="AlphaFoldDB" id="A0A511QBB0"/>
<evidence type="ECO:0000256" key="10">
    <source>
        <dbReference type="SAM" id="MobiDB-lite"/>
    </source>
</evidence>
<feature type="compositionally biased region" description="Pro residues" evidence="10">
    <location>
        <begin position="502"/>
        <end position="518"/>
    </location>
</feature>
<dbReference type="InterPro" id="IPR027268">
    <property type="entry name" value="Peptidase_M4/M1_CTD_sf"/>
</dbReference>
<evidence type="ECO:0000256" key="9">
    <source>
        <dbReference type="RuleBase" id="RU366073"/>
    </source>
</evidence>
<comment type="similarity">
    <text evidence="1 9">Belongs to the peptidase M4 family.</text>
</comment>
<evidence type="ECO:0000313" key="13">
    <source>
        <dbReference type="EMBL" id="GEM74516.1"/>
    </source>
</evidence>
<dbReference type="GO" id="GO:0006508">
    <property type="term" value="P:proteolysis"/>
    <property type="evidence" value="ECO:0007669"/>
    <property type="project" value="UniProtKB-KW"/>
</dbReference>
<dbReference type="InterPro" id="IPR050728">
    <property type="entry name" value="Zinc_Metalloprotease_M4"/>
</dbReference>
<dbReference type="RefSeq" id="WP_039980296.1">
    <property type="nucleotide sequence ID" value="NZ_BAOJ01000031.1"/>
</dbReference>
<evidence type="ECO:0000256" key="2">
    <source>
        <dbReference type="ARBA" id="ARBA00022670"/>
    </source>
</evidence>
<dbReference type="PRINTS" id="PR00730">
    <property type="entry name" value="THERMOLYSIN"/>
</dbReference>
<sequence>MKYLTFFAFAPLAFHIQAAHIIDHSSIDLSSVIVEANKKSNSSTQLAQSYSEIGDVKLNNQSFTRKQQLFYGIPVYGYSVVVDNASQAFHNTIAGEVVVGLESDIDSTIPMINQQQAISIASTFNNSNKVVYTAAPKFVSSTPDTAQLMIWLDEQQTAHLSYKVDAKRFNGQTPSRPITIVDAKTGHVLDSWEGIAFQKAEGPGGNTKSGRYYFGANTKFGGFDVDSYCQFDSPTVITYDMKNQQWGGQVHRFNCQVNNYRQINGAYAPMNDAHYFGQRTFDMYEEWLNTRPIRQKLSMRVHYGSNYGNAFWDGRQMTFGDGNNYMYPLATWDVIAHEVSHGFTEQNSGLEYRGMSGGMNESFSDVAAAALAQYVHGEFNWKMGEHVMKNASAMRYFIEPGQDGMSIGHVSKYYDGLDVHHSSGIFNKAFYHLATSQGWDIQKAFKAYAVANQLFWTPRSTFQQGAEGICKASEKLGYDGQAVSNAFNQVGISVHCGSGQPSPRPTPSPIPNPTPQPSPNGDVIEITLDNPVLINNQSNEQRYILRNASINDLWVQTNGGTGDVTLYTTIERPVSSSDYDCMSSAGGNNEYCGYGGIQGTDIQILITGAQSTTNAYIAVSESISFPQGPQQEPHDLCSGLGEWSLDTYYPAGSSVQYWGNKFTTDSDSWGQNPFGGFSTWIHQGLCN</sequence>
<dbReference type="Gene3D" id="3.10.450.490">
    <property type="match status" value="1"/>
</dbReference>
<dbReference type="GO" id="GO:0004222">
    <property type="term" value="F:metalloendopeptidase activity"/>
    <property type="evidence" value="ECO:0007669"/>
    <property type="project" value="UniProtKB-UniRule"/>
</dbReference>
<comment type="function">
    <text evidence="9">Extracellular zinc metalloprotease.</text>
</comment>
<reference evidence="13 14" key="1">
    <citation type="submission" date="2019-07" db="EMBL/GenBank/DDBJ databases">
        <title>Whole genome shotgun sequence of Vibrio sagamiensis NBRC 104589.</title>
        <authorList>
            <person name="Hosoyama A."/>
            <person name="Uohara A."/>
            <person name="Ohji S."/>
            <person name="Ichikawa N."/>
        </authorList>
    </citation>
    <scope>NUCLEOTIDE SEQUENCE [LARGE SCALE GENOMIC DNA]</scope>
    <source>
        <strain evidence="13 14">NBRC 104589</strain>
    </source>
</reference>
<keyword evidence="6 9" id="KW-0482">Metalloprotease</keyword>